<dbReference type="AlphaFoldDB" id="A0A1Y5E2G6"/>
<organism evidence="7 8">
    <name type="scientific">Colwellia psychrerythraea</name>
    <name type="common">Vibrio psychroerythus</name>
    <dbReference type="NCBI Taxonomy" id="28229"/>
    <lineage>
        <taxon>Bacteria</taxon>
        <taxon>Pseudomonadati</taxon>
        <taxon>Pseudomonadota</taxon>
        <taxon>Gammaproteobacteria</taxon>
        <taxon>Alteromonadales</taxon>
        <taxon>Colwelliaceae</taxon>
        <taxon>Colwellia</taxon>
    </lineage>
</organism>
<reference evidence="8" key="1">
    <citation type="journal article" date="2017" name="Proc. Natl. Acad. Sci. U.S.A.">
        <title>Simulation of Deepwater Horizon oil plume reveals substrate specialization within a complex community of hydrocarbon degraders.</title>
        <authorList>
            <person name="Hu P."/>
            <person name="Dubinsky E.A."/>
            <person name="Probst A.J."/>
            <person name="Wang J."/>
            <person name="Sieber C.M.K."/>
            <person name="Tom L.M."/>
            <person name="Gardinali P."/>
            <person name="Banfield J.F."/>
            <person name="Atlas R.M."/>
            <person name="Andersen G.L."/>
        </authorList>
    </citation>
    <scope>NUCLEOTIDE SEQUENCE [LARGE SCALE GENOMIC DNA]</scope>
</reference>
<feature type="transmembrane region" description="Helical" evidence="6">
    <location>
        <begin position="250"/>
        <end position="271"/>
    </location>
</feature>
<dbReference type="PROSITE" id="PS50267">
    <property type="entry name" value="NA_NEUROTRAN_SYMP_3"/>
    <property type="match status" value="1"/>
</dbReference>
<dbReference type="NCBIfam" id="NF037979">
    <property type="entry name" value="Na_transp"/>
    <property type="match status" value="1"/>
</dbReference>
<feature type="transmembrane region" description="Helical" evidence="6">
    <location>
        <begin position="12"/>
        <end position="31"/>
    </location>
</feature>
<sequence length="474" mass="51163">MSASREHFSSRIGFILAAAGSAVGIGNLVGFPVNAAKNGGGAFLLMYALFVFLICLPVMIAEMAVGRNTAKEPVGAFKTLSKGSQLWGAAGFLGVLTPFMIAVFYMVITVWIFGYIALTVTGHLDYLASDVGFGEFINSPYLYIALIAVASIVSFILAAGVKDGIEKAAKILMPSLLVMLIIMVLFVLSLDNAMAGVTFFLVPDINKISPSVVNGALSQAFFSLSLGMGILLTYGSYINKQTNIPNSAKLVAITDTSVAFIAGLMILPAVFSFNPEVNPSELSDSSVSLIFTFLPKIFLALQTSLGYVGASAVAAFFFLLVFFAAITSLVSIIEVPVSYLVTEKKHSRKKALGYLTVTAGVLTLFATASFGMVPFFTEFTWYAGGTKSLFDVIYDVFYDTILPLNGFLLCIFVSYRWKKKQLSEELSIGNENYKGSWVEKYINFSLGTFIPVIVLLIFVNTVATKFFAVNLFGF</sequence>
<dbReference type="SUPFAM" id="SSF161070">
    <property type="entry name" value="SNF-like"/>
    <property type="match status" value="1"/>
</dbReference>
<keyword evidence="4 6" id="KW-1133">Transmembrane helix</keyword>
<feature type="transmembrane region" description="Helical" evidence="6">
    <location>
        <begin position="141"/>
        <end position="159"/>
    </location>
</feature>
<keyword evidence="5 6" id="KW-0472">Membrane</keyword>
<feature type="transmembrane region" description="Helical" evidence="6">
    <location>
        <begin position="220"/>
        <end position="238"/>
    </location>
</feature>
<feature type="transmembrane region" description="Helical" evidence="6">
    <location>
        <begin position="171"/>
        <end position="190"/>
    </location>
</feature>
<evidence type="ECO:0000256" key="1">
    <source>
        <dbReference type="ARBA" id="ARBA00004141"/>
    </source>
</evidence>
<evidence type="ECO:0000256" key="2">
    <source>
        <dbReference type="ARBA" id="ARBA00022448"/>
    </source>
</evidence>
<evidence type="ECO:0000313" key="8">
    <source>
        <dbReference type="Proteomes" id="UP000243053"/>
    </source>
</evidence>
<dbReference type="PANTHER" id="PTHR42948">
    <property type="entry name" value="TRANSPORTER"/>
    <property type="match status" value="1"/>
</dbReference>
<dbReference type="Pfam" id="PF00209">
    <property type="entry name" value="SNF"/>
    <property type="match status" value="2"/>
</dbReference>
<evidence type="ECO:0000256" key="4">
    <source>
        <dbReference type="ARBA" id="ARBA00022989"/>
    </source>
</evidence>
<dbReference type="PRINTS" id="PR00176">
    <property type="entry name" value="NANEUSMPORT"/>
</dbReference>
<keyword evidence="3 6" id="KW-0812">Transmembrane</keyword>
<comment type="caution">
    <text evidence="7">The sequence shown here is derived from an EMBL/GenBank/DDBJ whole genome shotgun (WGS) entry which is preliminary data.</text>
</comment>
<dbReference type="CDD" id="cd10336">
    <property type="entry name" value="SLC6sbd_Tyt1-Like"/>
    <property type="match status" value="1"/>
</dbReference>
<name>A0A1Y5E2G6_COLPS</name>
<feature type="transmembrane region" description="Helical" evidence="6">
    <location>
        <begin position="305"/>
        <end position="330"/>
    </location>
</feature>
<feature type="transmembrane region" description="Helical" evidence="6">
    <location>
        <begin position="86"/>
        <end position="118"/>
    </location>
</feature>
<accession>A0A1Y5E2G6</accession>
<gene>
    <name evidence="7" type="ORF">A9Q75_19090</name>
</gene>
<protein>
    <submittedName>
        <fullName evidence="7">Sodium-dependent transporter</fullName>
    </submittedName>
</protein>
<evidence type="ECO:0000256" key="6">
    <source>
        <dbReference type="SAM" id="Phobius"/>
    </source>
</evidence>
<dbReference type="InterPro" id="IPR037272">
    <property type="entry name" value="SNS_sf"/>
</dbReference>
<keyword evidence="2" id="KW-0813">Transport</keyword>
<feature type="transmembrane region" description="Helical" evidence="6">
    <location>
        <begin position="351"/>
        <end position="376"/>
    </location>
</feature>
<feature type="transmembrane region" description="Helical" evidence="6">
    <location>
        <begin position="396"/>
        <end position="415"/>
    </location>
</feature>
<dbReference type="Proteomes" id="UP000243053">
    <property type="component" value="Unassembled WGS sequence"/>
</dbReference>
<evidence type="ECO:0000256" key="5">
    <source>
        <dbReference type="ARBA" id="ARBA00023136"/>
    </source>
</evidence>
<comment type="subcellular location">
    <subcellularLocation>
        <location evidence="1">Membrane</location>
        <topology evidence="1">Multi-pass membrane protein</topology>
    </subcellularLocation>
</comment>
<proteinExistence type="predicted"/>
<evidence type="ECO:0000256" key="3">
    <source>
        <dbReference type="ARBA" id="ARBA00022692"/>
    </source>
</evidence>
<dbReference type="InterPro" id="IPR000175">
    <property type="entry name" value="Na/ntran_symport"/>
</dbReference>
<evidence type="ECO:0000313" key="7">
    <source>
        <dbReference type="EMBL" id="OUR74857.1"/>
    </source>
</evidence>
<feature type="transmembrane region" description="Helical" evidence="6">
    <location>
        <begin position="441"/>
        <end position="463"/>
    </location>
</feature>
<dbReference type="EMBL" id="MAAF01000120">
    <property type="protein sequence ID" value="OUR74857.1"/>
    <property type="molecule type" value="Genomic_DNA"/>
</dbReference>
<dbReference type="GO" id="GO:0016020">
    <property type="term" value="C:membrane"/>
    <property type="evidence" value="ECO:0007669"/>
    <property type="project" value="UniProtKB-SubCell"/>
</dbReference>
<dbReference type="PANTHER" id="PTHR42948:SF1">
    <property type="entry name" value="TRANSPORTER"/>
    <property type="match status" value="1"/>
</dbReference>
<dbReference type="InterPro" id="IPR047218">
    <property type="entry name" value="YocR/YhdH-like"/>
</dbReference>
<feature type="transmembrane region" description="Helical" evidence="6">
    <location>
        <begin position="43"/>
        <end position="65"/>
    </location>
</feature>